<organism evidence="2 3">
    <name type="scientific">Cohnella herbarum</name>
    <dbReference type="NCBI Taxonomy" id="2728023"/>
    <lineage>
        <taxon>Bacteria</taxon>
        <taxon>Bacillati</taxon>
        <taxon>Bacillota</taxon>
        <taxon>Bacilli</taxon>
        <taxon>Bacillales</taxon>
        <taxon>Paenibacillaceae</taxon>
        <taxon>Cohnella</taxon>
    </lineage>
</organism>
<protein>
    <submittedName>
        <fullName evidence="2">Uncharacterized protein</fullName>
    </submittedName>
</protein>
<gene>
    <name evidence="2" type="ORF">HH215_16550</name>
</gene>
<dbReference type="Proteomes" id="UP000502248">
    <property type="component" value="Chromosome"/>
</dbReference>
<proteinExistence type="predicted"/>
<evidence type="ECO:0000313" key="2">
    <source>
        <dbReference type="EMBL" id="QJD84630.1"/>
    </source>
</evidence>
<name>A0A7Z2VKU5_9BACL</name>
<dbReference type="KEGG" id="cheb:HH215_16550"/>
<accession>A0A7Z2VKU5</accession>
<evidence type="ECO:0000313" key="3">
    <source>
        <dbReference type="Proteomes" id="UP000502248"/>
    </source>
</evidence>
<keyword evidence="3" id="KW-1185">Reference proteome</keyword>
<dbReference type="EMBL" id="CP051680">
    <property type="protein sequence ID" value="QJD84630.1"/>
    <property type="molecule type" value="Genomic_DNA"/>
</dbReference>
<dbReference type="SUPFAM" id="SSF51445">
    <property type="entry name" value="(Trans)glycosidases"/>
    <property type="match status" value="1"/>
</dbReference>
<keyword evidence="1" id="KW-0812">Transmembrane</keyword>
<dbReference type="InterPro" id="IPR017853">
    <property type="entry name" value="GH"/>
</dbReference>
<evidence type="ECO:0000256" key="1">
    <source>
        <dbReference type="SAM" id="Phobius"/>
    </source>
</evidence>
<reference evidence="2 3" key="1">
    <citation type="submission" date="2020-04" db="EMBL/GenBank/DDBJ databases">
        <title>Genome sequencing of novel species.</title>
        <authorList>
            <person name="Heo J."/>
            <person name="Kim S.-J."/>
            <person name="Kim J.-S."/>
            <person name="Hong S.-B."/>
            <person name="Kwon S.-W."/>
        </authorList>
    </citation>
    <scope>NUCLEOTIDE SEQUENCE [LARGE SCALE GENOMIC DNA]</scope>
    <source>
        <strain evidence="2 3">MFER-1</strain>
    </source>
</reference>
<keyword evidence="1" id="KW-1133">Transmembrane helix</keyword>
<feature type="transmembrane region" description="Helical" evidence="1">
    <location>
        <begin position="12"/>
        <end position="34"/>
    </location>
</feature>
<dbReference type="AlphaFoldDB" id="A0A7Z2VKU5"/>
<keyword evidence="1" id="KW-0472">Membrane</keyword>
<sequence>MLALKLQSSKKLSFLKIILIALLICMAIATVLMLKWKSEKPPVMATWVWDTTTLTKDKGKMLAFAEEQGVNAIFLHVDRKSKDFEPYRAFVEEAHGLGIEVEALGGDPTWGLTDYRQEIDSFIEWLEDYHGAVGEQAAFDGIHMDIEPYLLKEWEQDRDDTVRQWMENVTYLVGRVKQDESLRVSADLPFWIHKIPARDDVSLGAWMIEQLDRVVLMNYRNFAIGENGIIDNALPMIREGTRAGKPVIVGLETGPTDEGEHVTFYGKGTSSLRRQMQLSHIFMRWHNGYEGFSIHDYENWKEASESDLQK</sequence>
<dbReference type="RefSeq" id="WP_169280911.1">
    <property type="nucleotide sequence ID" value="NZ_CP051680.1"/>
</dbReference>